<sequence>MNPIEIWAFGYALTRSYPAPRAVPTGLWLEIGKPDQRGRFVLPEFDPAAFAELAQSIEAPGIYIEAPAPRETAVPRLSDTWTVRERAYLMTTTFGAAECPPLPPGYQSTTHEEGDAIKVEITNDGGELAAGGSAGLIDGHAVFDQILTQPAHRRLGLGTVVMNTLTDRAVERGMRQGALIATPEGRALYQTLGWTQWSEITSVISPGR</sequence>
<name>A0A9E7ZMR2_9HYPH</name>
<proteinExistence type="predicted"/>
<gene>
    <name evidence="2" type="ORF">NWE54_24140</name>
</gene>
<dbReference type="CDD" id="cd04301">
    <property type="entry name" value="NAT_SF"/>
    <property type="match status" value="1"/>
</dbReference>
<dbReference type="EMBL" id="CP102774">
    <property type="protein sequence ID" value="UZF86809.1"/>
    <property type="molecule type" value="Genomic_DNA"/>
</dbReference>
<dbReference type="InterPro" id="IPR016181">
    <property type="entry name" value="Acyl_CoA_acyltransferase"/>
</dbReference>
<feature type="domain" description="N-acetyltransferase" evidence="1">
    <location>
        <begin position="78"/>
        <end position="208"/>
    </location>
</feature>
<accession>A0A9E7ZMR2</accession>
<dbReference type="Gene3D" id="3.40.630.30">
    <property type="match status" value="1"/>
</dbReference>
<dbReference type="GO" id="GO:0016747">
    <property type="term" value="F:acyltransferase activity, transferring groups other than amino-acyl groups"/>
    <property type="evidence" value="ECO:0007669"/>
    <property type="project" value="InterPro"/>
</dbReference>
<protein>
    <submittedName>
        <fullName evidence="2">GNAT family N-acetyltransferase</fullName>
    </submittedName>
</protein>
<dbReference type="Pfam" id="PF00583">
    <property type="entry name" value="Acetyltransf_1"/>
    <property type="match status" value="1"/>
</dbReference>
<dbReference type="PROSITE" id="PS51186">
    <property type="entry name" value="GNAT"/>
    <property type="match status" value="1"/>
</dbReference>
<reference evidence="2" key="1">
    <citation type="submission" date="2022-08" db="EMBL/GenBank/DDBJ databases">
        <title>Complete Genome Sequences of 2 Bosea sp. soil isolates.</title>
        <authorList>
            <person name="Alvarez Arevalo M."/>
            <person name="Sterndorff E.B."/>
            <person name="Faurdal D."/>
            <person name="Joergensen T.S."/>
            <person name="Weber T."/>
        </authorList>
    </citation>
    <scope>NUCLEOTIDE SEQUENCE</scope>
    <source>
        <strain evidence="2">NBC_00436</strain>
    </source>
</reference>
<evidence type="ECO:0000313" key="2">
    <source>
        <dbReference type="EMBL" id="UZF86809.1"/>
    </source>
</evidence>
<evidence type="ECO:0000259" key="1">
    <source>
        <dbReference type="PROSITE" id="PS51186"/>
    </source>
</evidence>
<dbReference type="SUPFAM" id="SSF55729">
    <property type="entry name" value="Acyl-CoA N-acyltransferases (Nat)"/>
    <property type="match status" value="1"/>
</dbReference>
<organism evidence="2">
    <name type="scientific">Bosea sp. NBC_00436</name>
    <dbReference type="NCBI Taxonomy" id="2969620"/>
    <lineage>
        <taxon>Bacteria</taxon>
        <taxon>Pseudomonadati</taxon>
        <taxon>Pseudomonadota</taxon>
        <taxon>Alphaproteobacteria</taxon>
        <taxon>Hyphomicrobiales</taxon>
        <taxon>Boseaceae</taxon>
        <taxon>Bosea</taxon>
    </lineage>
</organism>
<dbReference type="InterPro" id="IPR000182">
    <property type="entry name" value="GNAT_dom"/>
</dbReference>
<dbReference type="AlphaFoldDB" id="A0A9E7ZMR2"/>